<feature type="domain" description="Thioredoxin-like fold" evidence="1">
    <location>
        <begin position="8"/>
        <end position="79"/>
    </location>
</feature>
<dbReference type="AlphaFoldDB" id="A0A0G0FUR1"/>
<organism evidence="2 3">
    <name type="scientific">Candidatus Wolfebacteria bacterium GW2011_GWC1_37_10</name>
    <dbReference type="NCBI Taxonomy" id="1619010"/>
    <lineage>
        <taxon>Bacteria</taxon>
        <taxon>Candidatus Wolfeibacteriota</taxon>
    </lineage>
</organism>
<dbReference type="Proteomes" id="UP000034044">
    <property type="component" value="Unassembled WGS sequence"/>
</dbReference>
<accession>A0A0G0FUR1</accession>
<proteinExistence type="predicted"/>
<dbReference type="Pfam" id="PF13192">
    <property type="entry name" value="Thioredoxin_3"/>
    <property type="match status" value="1"/>
</dbReference>
<comment type="caution">
    <text evidence="2">The sequence shown here is derived from an EMBL/GenBank/DDBJ whole genome shotgun (WGS) entry which is preliminary data.</text>
</comment>
<sequence length="92" mass="10473">MDKKIFLEILSSPGCYHCAEFKKYWESVKNQFADVEMRDIDLTSDKGQEMAQKYMIFSSPGIIINGELFATGGVNKEKFEAKLKELSAPKQT</sequence>
<gene>
    <name evidence="2" type="ORF">US36_C0017G0015</name>
</gene>
<dbReference type="InterPro" id="IPR036249">
    <property type="entry name" value="Thioredoxin-like_sf"/>
</dbReference>
<dbReference type="InterPro" id="IPR012336">
    <property type="entry name" value="Thioredoxin-like_fold"/>
</dbReference>
<evidence type="ECO:0000313" key="2">
    <source>
        <dbReference type="EMBL" id="KKQ21597.1"/>
    </source>
</evidence>
<evidence type="ECO:0000313" key="3">
    <source>
        <dbReference type="Proteomes" id="UP000034044"/>
    </source>
</evidence>
<reference evidence="2 3" key="1">
    <citation type="journal article" date="2015" name="Nature">
        <title>rRNA introns, odd ribosomes, and small enigmatic genomes across a large radiation of phyla.</title>
        <authorList>
            <person name="Brown C.T."/>
            <person name="Hug L.A."/>
            <person name="Thomas B.C."/>
            <person name="Sharon I."/>
            <person name="Castelle C.J."/>
            <person name="Singh A."/>
            <person name="Wilkins M.J."/>
            <person name="Williams K.H."/>
            <person name="Banfield J.F."/>
        </authorList>
    </citation>
    <scope>NUCLEOTIDE SEQUENCE [LARGE SCALE GENOMIC DNA]</scope>
</reference>
<dbReference type="Gene3D" id="3.40.30.10">
    <property type="entry name" value="Glutaredoxin"/>
    <property type="match status" value="1"/>
</dbReference>
<evidence type="ECO:0000259" key="1">
    <source>
        <dbReference type="Pfam" id="PF13192"/>
    </source>
</evidence>
<name>A0A0G0FUR1_9BACT</name>
<dbReference type="SUPFAM" id="SSF52833">
    <property type="entry name" value="Thioredoxin-like"/>
    <property type="match status" value="1"/>
</dbReference>
<protein>
    <submittedName>
        <fullName evidence="2">Glutaredoxin/thioredoxin-like protein</fullName>
    </submittedName>
</protein>
<dbReference type="EMBL" id="LBSR01000017">
    <property type="protein sequence ID" value="KKQ21597.1"/>
    <property type="molecule type" value="Genomic_DNA"/>
</dbReference>